<dbReference type="Proteomes" id="UP001163152">
    <property type="component" value="Chromosome"/>
</dbReference>
<dbReference type="InterPro" id="IPR024749">
    <property type="entry name" value="Collagen-bd_put"/>
</dbReference>
<keyword evidence="3" id="KW-0378">Hydrolase</keyword>
<accession>A0A9E9CBW1</accession>
<organism evidence="3 4">
    <name type="scientific">Thermocoleostomius sinensis A174</name>
    <dbReference type="NCBI Taxonomy" id="2016057"/>
    <lineage>
        <taxon>Bacteria</taxon>
        <taxon>Bacillati</taxon>
        <taxon>Cyanobacteriota</taxon>
        <taxon>Cyanophyceae</taxon>
        <taxon>Oculatellales</taxon>
        <taxon>Oculatellaceae</taxon>
        <taxon>Thermocoleostomius</taxon>
    </lineage>
</organism>
<dbReference type="GO" id="GO:0016787">
    <property type="term" value="F:hydrolase activity"/>
    <property type="evidence" value="ECO:0007669"/>
    <property type="project" value="UniProtKB-KW"/>
</dbReference>
<gene>
    <name evidence="3" type="ORF">OXH18_04745</name>
</gene>
<name>A0A9E9CBW1_9CYAN</name>
<dbReference type="PANTHER" id="PTHR37836">
    <property type="entry name" value="LMO1036 PROTEIN"/>
    <property type="match status" value="1"/>
</dbReference>
<dbReference type="SUPFAM" id="SSF51445">
    <property type="entry name" value="(Trans)glycosidases"/>
    <property type="match status" value="1"/>
</dbReference>
<evidence type="ECO:0000259" key="1">
    <source>
        <dbReference type="Pfam" id="PF12904"/>
    </source>
</evidence>
<dbReference type="Gene3D" id="3.20.20.80">
    <property type="entry name" value="Glycosidases"/>
    <property type="match status" value="1"/>
</dbReference>
<evidence type="ECO:0000259" key="2">
    <source>
        <dbReference type="Pfam" id="PF13204"/>
    </source>
</evidence>
<reference evidence="3" key="1">
    <citation type="submission" date="2022-12" db="EMBL/GenBank/DDBJ databases">
        <title>Polyphasic identification of a Novel Hot-Spring Cyanobacterium Ocullathermofonsia sinensis gen nov. sp. nov. and Genomic Insights on its Adaptations to the Thermal Habitat.</title>
        <authorList>
            <person name="Daroch M."/>
            <person name="Tang J."/>
            <person name="Jiang Y."/>
        </authorList>
    </citation>
    <scope>NUCLEOTIDE SEQUENCE</scope>
    <source>
        <strain evidence="3">PKUAC-SCTA174</strain>
    </source>
</reference>
<proteinExistence type="predicted"/>
<dbReference type="RefSeq" id="WP_268611264.1">
    <property type="nucleotide sequence ID" value="NZ_CP113797.1"/>
</dbReference>
<dbReference type="AlphaFoldDB" id="A0A9E9CBW1"/>
<dbReference type="InterPro" id="IPR025277">
    <property type="entry name" value="Apiosidase-like_cat_dom"/>
</dbReference>
<dbReference type="Pfam" id="PF13204">
    <property type="entry name" value="Apiosidase"/>
    <property type="match status" value="1"/>
</dbReference>
<feature type="domain" description="Apiosidase-like catalytic" evidence="2">
    <location>
        <begin position="6"/>
        <end position="345"/>
    </location>
</feature>
<dbReference type="Pfam" id="PF12904">
    <property type="entry name" value="Collagen_bind_2"/>
    <property type="match status" value="1"/>
</dbReference>
<sequence>MPLHLSQNRRYFVQSDGTPFFYLGDTAWELFHRLDRNAAKVYLENRAAKGFTVIQAVVLAELDGLNTPNPYGHTPLQDNDPTRPQAAYFQHVDYIVDLAAQLGLYIGLLPTWGDKVDRKWGIGPEIFTPENARIYGEFLGRRYRNRPIIWIVGGDRDPATEQQLVIWRAMAAGLRQGDEGQHLMTFHSQSNSATWFHQEDWLDFNLFQSGHAAKDFPNHQTTAHNYQLFPVKPTLDGEPRYEDIPVRFWEIDQPSNRWQGLPIVKQLAQYQRGVFDAYDVRQAAYWSLMAGAAGHTYGNNSVWQMWQPDRPSFVPAQIAWQEALDRPGAVQMGYVRRLFESRPFTRLVPDAAVLMSPTEIGAAYTNAMRAEDGSFLWVYTPMGNPVTVNLQAIAGNLATVHWYNPRTGEAQRIDGQFGTIAPQGFVPPSQGRGNDWVLVVDRTDCHFPPPGQARYEFSDSSPNCER</sequence>
<dbReference type="KEGG" id="tsin:OXH18_04745"/>
<keyword evidence="4" id="KW-1185">Reference proteome</keyword>
<feature type="domain" description="Putative collagen-binding" evidence="1">
    <location>
        <begin position="348"/>
        <end position="441"/>
    </location>
</feature>
<evidence type="ECO:0000313" key="3">
    <source>
        <dbReference type="EMBL" id="WAL61310.1"/>
    </source>
</evidence>
<dbReference type="PANTHER" id="PTHR37836:SF3">
    <property type="entry name" value="ENDOGLUCANASE"/>
    <property type="match status" value="1"/>
</dbReference>
<protein>
    <submittedName>
        <fullName evidence="3">Glycoside hydrolase family 140 protein</fullName>
    </submittedName>
</protein>
<dbReference type="InterPro" id="IPR017853">
    <property type="entry name" value="GH"/>
</dbReference>
<dbReference type="EMBL" id="CP113797">
    <property type="protein sequence ID" value="WAL61310.1"/>
    <property type="molecule type" value="Genomic_DNA"/>
</dbReference>
<evidence type="ECO:0000313" key="4">
    <source>
        <dbReference type="Proteomes" id="UP001163152"/>
    </source>
</evidence>